<dbReference type="STRING" id="937777.Deipe_1573"/>
<organism evidence="1 2">
    <name type="scientific">Deinococcus peraridilitoris (strain DSM 19664 / LMG 22246 / CIP 109416 / KR-200)</name>
    <dbReference type="NCBI Taxonomy" id="937777"/>
    <lineage>
        <taxon>Bacteria</taxon>
        <taxon>Thermotogati</taxon>
        <taxon>Deinococcota</taxon>
        <taxon>Deinococci</taxon>
        <taxon>Deinococcales</taxon>
        <taxon>Deinococcaceae</taxon>
        <taxon>Deinococcus</taxon>
    </lineage>
</organism>
<dbReference type="RefSeq" id="WP_015235422.1">
    <property type="nucleotide sequence ID" value="NC_019793.1"/>
</dbReference>
<evidence type="ECO:0000313" key="2">
    <source>
        <dbReference type="Proteomes" id="UP000010467"/>
    </source>
</evidence>
<dbReference type="AlphaFoldDB" id="L0A0Z7"/>
<reference evidence="2" key="1">
    <citation type="submission" date="2012-03" db="EMBL/GenBank/DDBJ databases">
        <title>Complete sequence of chromosome of Deinococcus peraridilitoris DSM 19664.</title>
        <authorList>
            <person name="Lucas S."/>
            <person name="Copeland A."/>
            <person name="Lapidus A."/>
            <person name="Glavina del Rio T."/>
            <person name="Dalin E."/>
            <person name="Tice H."/>
            <person name="Bruce D."/>
            <person name="Goodwin L."/>
            <person name="Pitluck S."/>
            <person name="Peters L."/>
            <person name="Mikhailova N."/>
            <person name="Lu M."/>
            <person name="Kyrpides N."/>
            <person name="Mavromatis K."/>
            <person name="Ivanova N."/>
            <person name="Brettin T."/>
            <person name="Detter J.C."/>
            <person name="Han C."/>
            <person name="Larimer F."/>
            <person name="Land M."/>
            <person name="Hauser L."/>
            <person name="Markowitz V."/>
            <person name="Cheng J.-F."/>
            <person name="Hugenholtz P."/>
            <person name="Woyke T."/>
            <person name="Wu D."/>
            <person name="Pukall R."/>
            <person name="Steenblock K."/>
            <person name="Brambilla E."/>
            <person name="Klenk H.-P."/>
            <person name="Eisen J.A."/>
        </authorList>
    </citation>
    <scope>NUCLEOTIDE SEQUENCE [LARGE SCALE GENOMIC DNA]</scope>
    <source>
        <strain evidence="2">DSM 19664 / LMG 22246 / CIP 109416 / KR-200</strain>
    </source>
</reference>
<sequence>MSIDSPPEQITPQQELTWTIELASSHERGEHRAVKNALRDLATHYGQDVADRIARNAGVSS</sequence>
<proteinExistence type="predicted"/>
<protein>
    <submittedName>
        <fullName evidence="1">Uncharacterized protein</fullName>
    </submittedName>
</protein>
<dbReference type="Proteomes" id="UP000010467">
    <property type="component" value="Chromosome"/>
</dbReference>
<keyword evidence="2" id="KW-1185">Reference proteome</keyword>
<evidence type="ECO:0000313" key="1">
    <source>
        <dbReference type="EMBL" id="AFZ67114.1"/>
    </source>
</evidence>
<dbReference type="HOGENOM" id="CLU_2914855_0_0_0"/>
<dbReference type="EMBL" id="CP003382">
    <property type="protein sequence ID" value="AFZ67114.1"/>
    <property type="molecule type" value="Genomic_DNA"/>
</dbReference>
<dbReference type="PATRIC" id="fig|937777.3.peg.1575"/>
<name>L0A0Z7_DEIPD</name>
<gene>
    <name evidence="1" type="ordered locus">Deipe_1573</name>
</gene>
<accession>L0A0Z7</accession>
<dbReference type="KEGG" id="dpd:Deipe_1573"/>